<evidence type="ECO:0000313" key="3">
    <source>
        <dbReference type="Proteomes" id="UP000267821"/>
    </source>
</evidence>
<name>A0A3N4LLF4_9PEZI</name>
<keyword evidence="3" id="KW-1185">Reference proteome</keyword>
<dbReference type="OrthoDB" id="10340174at2759"/>
<evidence type="ECO:0000256" key="1">
    <source>
        <dbReference type="SAM" id="MobiDB-lite"/>
    </source>
</evidence>
<feature type="region of interest" description="Disordered" evidence="1">
    <location>
        <begin position="866"/>
        <end position="886"/>
    </location>
</feature>
<dbReference type="EMBL" id="ML121610">
    <property type="protein sequence ID" value="RPB18745.1"/>
    <property type="molecule type" value="Genomic_DNA"/>
</dbReference>
<feature type="compositionally biased region" description="Polar residues" evidence="1">
    <location>
        <begin position="767"/>
        <end position="778"/>
    </location>
</feature>
<reference evidence="2 3" key="1">
    <citation type="journal article" date="2018" name="Nat. Ecol. Evol.">
        <title>Pezizomycetes genomes reveal the molecular basis of ectomycorrhizal truffle lifestyle.</title>
        <authorList>
            <person name="Murat C."/>
            <person name="Payen T."/>
            <person name="Noel B."/>
            <person name="Kuo A."/>
            <person name="Morin E."/>
            <person name="Chen J."/>
            <person name="Kohler A."/>
            <person name="Krizsan K."/>
            <person name="Balestrini R."/>
            <person name="Da Silva C."/>
            <person name="Montanini B."/>
            <person name="Hainaut M."/>
            <person name="Levati E."/>
            <person name="Barry K.W."/>
            <person name="Belfiori B."/>
            <person name="Cichocki N."/>
            <person name="Clum A."/>
            <person name="Dockter R.B."/>
            <person name="Fauchery L."/>
            <person name="Guy J."/>
            <person name="Iotti M."/>
            <person name="Le Tacon F."/>
            <person name="Lindquist E.A."/>
            <person name="Lipzen A."/>
            <person name="Malagnac F."/>
            <person name="Mello A."/>
            <person name="Molinier V."/>
            <person name="Miyauchi S."/>
            <person name="Poulain J."/>
            <person name="Riccioni C."/>
            <person name="Rubini A."/>
            <person name="Sitrit Y."/>
            <person name="Splivallo R."/>
            <person name="Traeger S."/>
            <person name="Wang M."/>
            <person name="Zifcakova L."/>
            <person name="Wipf D."/>
            <person name="Zambonelli A."/>
            <person name="Paolocci F."/>
            <person name="Nowrousian M."/>
            <person name="Ottonello S."/>
            <person name="Baldrian P."/>
            <person name="Spatafora J.W."/>
            <person name="Henrissat B."/>
            <person name="Nagy L.G."/>
            <person name="Aury J.M."/>
            <person name="Wincker P."/>
            <person name="Grigoriev I.V."/>
            <person name="Bonfante P."/>
            <person name="Martin F.M."/>
        </authorList>
    </citation>
    <scope>NUCLEOTIDE SEQUENCE [LARGE SCALE GENOMIC DNA]</scope>
    <source>
        <strain evidence="2 3">ATCC MYA-4762</strain>
    </source>
</reference>
<accession>A0A3N4LLF4</accession>
<organism evidence="2 3">
    <name type="scientific">Terfezia boudieri ATCC MYA-4762</name>
    <dbReference type="NCBI Taxonomy" id="1051890"/>
    <lineage>
        <taxon>Eukaryota</taxon>
        <taxon>Fungi</taxon>
        <taxon>Dikarya</taxon>
        <taxon>Ascomycota</taxon>
        <taxon>Pezizomycotina</taxon>
        <taxon>Pezizomycetes</taxon>
        <taxon>Pezizales</taxon>
        <taxon>Pezizaceae</taxon>
        <taxon>Terfezia</taxon>
    </lineage>
</organism>
<dbReference type="AlphaFoldDB" id="A0A3N4LLF4"/>
<dbReference type="Proteomes" id="UP000267821">
    <property type="component" value="Unassembled WGS sequence"/>
</dbReference>
<gene>
    <name evidence="2" type="ORF">L211DRAFT_853827</name>
</gene>
<proteinExistence type="predicted"/>
<feature type="compositionally biased region" description="Basic and acidic residues" evidence="1">
    <location>
        <begin position="868"/>
        <end position="877"/>
    </location>
</feature>
<sequence>MPMSLFKALRSASLHGHSSISSSSKPDREYSPGLSQEAIDILENRCPSPDLTNPSTFRSKVPSPAMRLFAPVPSPLEHLVPYTAKTTLVTPAVAGHLNSKLASTPKEHGKYRHAGARPFFSKLVERLIHAIHPPLTGRHARLTPSTLDDIADYLSENNSEPGTHEVHINRVGGMSHEERVREMLVFDVFTTENSALRAFAIGPSPQSPLYIFYPLKHPYDEALLETLANRGDRICIYPPYIPEPDEIEEKDTAEEAGEVDKKTEKNSFWNKAFKKLCEVTKRKPIASQNQLTSIPLETLRPIAAGPVEPQVTYALSQSFLQFRDPLEGFRSETMSGIRWSSLWINQRLRNCLNDPPAPEPTEEELTEQARQTIRIACYEARLAKLTGLQKWFYELVHKRKAYKGVKIRSKPVGANPSGASQYTQHEAHKDRQDAGAMFIKPDITTPQDARVTEFILPVLDAANKNDKCTQDRLSHCSTDTGYSSEKHLSMVTLIKSQESATSGPEKPKITLQSKHPILRRDPLLPLSERLTRRPQTIHDLSTLIGHLKLTLPTLVPDESAFHTEFVIADEYPTFRPHKCSNELVGDEPGIQIFYEPPSFRNEAEKRRSGIEYISGRYLCVYKMTNWVVIYEWRKPSKRERRKDIKKEEKEGEEWEEEAQMTWGSADWKSRGEKLQKRLARGPLKNFGRVKLYTAVGSGEDLIGYLNLEKGQFSIRRDVTIENLHLAVLVMFSVVNLEEAVEKERQLLKTFEATKNLSDLQALPALNQKENPTTTNEEIQTPPKAQYPESGLQGPALQLFGTGETAEEFVIVGDNNTKTYFGSVGVQDLVRRATSPTTAKFDTDAESDSDSGSDGLQEIIRRTSRGWRRCSEDSDQRKFQPPQLYLI</sequence>
<dbReference type="InParanoid" id="A0A3N4LLF4"/>
<feature type="region of interest" description="Disordered" evidence="1">
    <location>
        <begin position="766"/>
        <end position="787"/>
    </location>
</feature>
<evidence type="ECO:0000313" key="2">
    <source>
        <dbReference type="EMBL" id="RPB18745.1"/>
    </source>
</evidence>
<protein>
    <submittedName>
        <fullName evidence="2">Uncharacterized protein</fullName>
    </submittedName>
</protein>